<evidence type="ECO:0000313" key="3">
    <source>
        <dbReference type="EMBL" id="ABW68120.1"/>
    </source>
</evidence>
<dbReference type="Proteomes" id="UP000008561">
    <property type="component" value="Chromosome"/>
</dbReference>
<reference evidence="3 4" key="1">
    <citation type="submission" date="2007-10" db="EMBL/GenBank/DDBJ databases">
        <title>Complete sequence of Desulfococcus oleovorans Hxd3.</title>
        <authorList>
            <consortium name="US DOE Joint Genome Institute"/>
            <person name="Copeland A."/>
            <person name="Lucas S."/>
            <person name="Lapidus A."/>
            <person name="Barry K."/>
            <person name="Glavina del Rio T."/>
            <person name="Dalin E."/>
            <person name="Tice H."/>
            <person name="Pitluck S."/>
            <person name="Kiss H."/>
            <person name="Brettin T."/>
            <person name="Bruce D."/>
            <person name="Detter J.C."/>
            <person name="Han C."/>
            <person name="Schmutz J."/>
            <person name="Larimer F."/>
            <person name="Land M."/>
            <person name="Hauser L."/>
            <person name="Kyrpides N."/>
            <person name="Kim E."/>
            <person name="Wawrik B."/>
            <person name="Richardson P."/>
        </authorList>
    </citation>
    <scope>NUCLEOTIDE SEQUENCE [LARGE SCALE GENOMIC DNA]</scope>
    <source>
        <strain evidence="4">DSM 6200 / JCM 39069 / Hxd3</strain>
    </source>
</reference>
<dbReference type="Pfam" id="PF05532">
    <property type="entry name" value="CsbD"/>
    <property type="match status" value="1"/>
</dbReference>
<dbReference type="OrthoDB" id="5472195at2"/>
<gene>
    <name evidence="3" type="ordered locus">Dole_2316</name>
</gene>
<dbReference type="InterPro" id="IPR008462">
    <property type="entry name" value="CsbD"/>
</dbReference>
<protein>
    <submittedName>
        <fullName evidence="3">CsbD family protein</fullName>
    </submittedName>
</protein>
<evidence type="ECO:0000313" key="4">
    <source>
        <dbReference type="Proteomes" id="UP000008561"/>
    </source>
</evidence>
<proteinExistence type="inferred from homology"/>
<organism evidence="3 4">
    <name type="scientific">Desulfosudis oleivorans (strain DSM 6200 / JCM 39069 / Hxd3)</name>
    <name type="common">Desulfococcus oleovorans</name>
    <dbReference type="NCBI Taxonomy" id="96561"/>
    <lineage>
        <taxon>Bacteria</taxon>
        <taxon>Pseudomonadati</taxon>
        <taxon>Thermodesulfobacteriota</taxon>
        <taxon>Desulfobacteria</taxon>
        <taxon>Desulfobacterales</taxon>
        <taxon>Desulfosudaceae</taxon>
        <taxon>Desulfosudis</taxon>
    </lineage>
</organism>
<evidence type="ECO:0000259" key="2">
    <source>
        <dbReference type="Pfam" id="PF05532"/>
    </source>
</evidence>
<dbReference type="Gene3D" id="1.10.1470.10">
    <property type="entry name" value="YjbJ"/>
    <property type="match status" value="1"/>
</dbReference>
<dbReference type="EMBL" id="CP000859">
    <property type="protein sequence ID" value="ABW68120.1"/>
    <property type="molecule type" value="Genomic_DNA"/>
</dbReference>
<dbReference type="SUPFAM" id="SSF69047">
    <property type="entry name" value="Hypothetical protein YjbJ"/>
    <property type="match status" value="1"/>
</dbReference>
<keyword evidence="4" id="KW-1185">Reference proteome</keyword>
<evidence type="ECO:0000256" key="1">
    <source>
        <dbReference type="ARBA" id="ARBA00009129"/>
    </source>
</evidence>
<accession>A8ZV30</accession>
<dbReference type="InterPro" id="IPR036629">
    <property type="entry name" value="YjbJ_sf"/>
</dbReference>
<comment type="similarity">
    <text evidence="1">Belongs to the UPF0337 (CsbD) family.</text>
</comment>
<dbReference type="KEGG" id="dol:Dole_2316"/>
<dbReference type="STRING" id="96561.Dole_2316"/>
<dbReference type="AlphaFoldDB" id="A8ZV30"/>
<dbReference type="HOGENOM" id="CLU_135567_3_1_7"/>
<sequence>MKSSNREKAEGKIHQVKGKFKEAAGIIAGNRDLEAVGKEEKKEGKIQEKLGQIKKLMDK</sequence>
<name>A8ZV30_DESOH</name>
<feature type="domain" description="CsbD-like" evidence="2">
    <location>
        <begin position="7"/>
        <end position="56"/>
    </location>
</feature>